<dbReference type="AlphaFoldDB" id="A0A2N9IUY2"/>
<reference evidence="5" key="1">
    <citation type="submission" date="2018-02" db="EMBL/GenBank/DDBJ databases">
        <authorList>
            <person name="Cohen D.B."/>
            <person name="Kent A.D."/>
        </authorList>
    </citation>
    <scope>NUCLEOTIDE SEQUENCE</scope>
</reference>
<organism evidence="5">
    <name type="scientific">Fagus sylvatica</name>
    <name type="common">Beechnut</name>
    <dbReference type="NCBI Taxonomy" id="28930"/>
    <lineage>
        <taxon>Eukaryota</taxon>
        <taxon>Viridiplantae</taxon>
        <taxon>Streptophyta</taxon>
        <taxon>Embryophyta</taxon>
        <taxon>Tracheophyta</taxon>
        <taxon>Spermatophyta</taxon>
        <taxon>Magnoliopsida</taxon>
        <taxon>eudicotyledons</taxon>
        <taxon>Gunneridae</taxon>
        <taxon>Pentapetalae</taxon>
        <taxon>rosids</taxon>
        <taxon>fabids</taxon>
        <taxon>Fagales</taxon>
        <taxon>Fagaceae</taxon>
        <taxon>Fagus</taxon>
    </lineage>
</organism>
<evidence type="ECO:0000256" key="4">
    <source>
        <dbReference type="SAM" id="Phobius"/>
    </source>
</evidence>
<name>A0A2N9IUY2_FAGSY</name>
<keyword evidence="1 4" id="KW-0812">Transmembrane</keyword>
<feature type="transmembrane region" description="Helical" evidence="4">
    <location>
        <begin position="28"/>
        <end position="48"/>
    </location>
</feature>
<accession>A0A2N9IUY2</accession>
<feature type="transmembrane region" description="Helical" evidence="4">
    <location>
        <begin position="60"/>
        <end position="82"/>
    </location>
</feature>
<keyword evidence="3 4" id="KW-0472">Membrane</keyword>
<dbReference type="EMBL" id="OIVN01006224">
    <property type="protein sequence ID" value="SPD28185.1"/>
    <property type="molecule type" value="Genomic_DNA"/>
</dbReference>
<evidence type="ECO:0000313" key="5">
    <source>
        <dbReference type="EMBL" id="SPD28185.1"/>
    </source>
</evidence>
<dbReference type="PANTHER" id="PTHR31218">
    <property type="entry name" value="WAT1-RELATED PROTEIN"/>
    <property type="match status" value="1"/>
</dbReference>
<dbReference type="InterPro" id="IPR030184">
    <property type="entry name" value="WAT1-related"/>
</dbReference>
<dbReference type="GO" id="GO:0022857">
    <property type="term" value="F:transmembrane transporter activity"/>
    <property type="evidence" value="ECO:0007669"/>
    <property type="project" value="InterPro"/>
</dbReference>
<evidence type="ECO:0000256" key="2">
    <source>
        <dbReference type="ARBA" id="ARBA00022989"/>
    </source>
</evidence>
<keyword evidence="2 4" id="KW-1133">Transmembrane helix</keyword>
<gene>
    <name evidence="5" type="ORF">FSB_LOCUS56067</name>
</gene>
<evidence type="ECO:0000256" key="1">
    <source>
        <dbReference type="ARBA" id="ARBA00022692"/>
    </source>
</evidence>
<protein>
    <submittedName>
        <fullName evidence="5">Uncharacterized protein</fullName>
    </submittedName>
</protein>
<dbReference type="GO" id="GO:0016020">
    <property type="term" value="C:membrane"/>
    <property type="evidence" value="ECO:0007669"/>
    <property type="project" value="InterPro"/>
</dbReference>
<feature type="transmembrane region" description="Helical" evidence="4">
    <location>
        <begin position="116"/>
        <end position="135"/>
    </location>
</feature>
<evidence type="ECO:0000256" key="3">
    <source>
        <dbReference type="ARBA" id="ARBA00023136"/>
    </source>
</evidence>
<feature type="transmembrane region" description="Helical" evidence="4">
    <location>
        <begin position="88"/>
        <end position="109"/>
    </location>
</feature>
<sequence length="168" mass="18458">MADAFSYSAWYIVQASILTEYPEMLVDMLFYLSFYSTILSAVFTLIIVRDPSAWTLRLDMGLVAILYSAVVSSVLRGILSAWCLWKTGPLFCSMFKPLAIIFAVAIDVLLGDELHLGSLIGAALTVSGFYAVLWGKANEEKMGEHIGAVSFGSSCEKIPLLQNRIEEA</sequence>
<proteinExistence type="predicted"/>